<evidence type="ECO:0000256" key="9">
    <source>
        <dbReference type="ARBA" id="ARBA00022714"/>
    </source>
</evidence>
<evidence type="ECO:0000313" key="23">
    <source>
        <dbReference type="EMBL" id="SMF27676.1"/>
    </source>
</evidence>
<comment type="subcellular location">
    <subcellularLocation>
        <location evidence="2">Cell membrane</location>
        <topology evidence="2">Single-pass membrane protein</topology>
    </subcellularLocation>
</comment>
<keyword evidence="13 21" id="KW-1133">Transmembrane helix</keyword>
<dbReference type="CDD" id="cd03470">
    <property type="entry name" value="Rieske_cytochrome_bc1"/>
    <property type="match status" value="1"/>
</dbReference>
<evidence type="ECO:0000256" key="7">
    <source>
        <dbReference type="ARBA" id="ARBA00022475"/>
    </source>
</evidence>
<dbReference type="PANTHER" id="PTHR10134">
    <property type="entry name" value="CYTOCHROME B-C1 COMPLEX SUBUNIT RIESKE, MITOCHONDRIAL"/>
    <property type="match status" value="1"/>
</dbReference>
<evidence type="ECO:0000256" key="16">
    <source>
        <dbReference type="ARBA" id="ARBA00023136"/>
    </source>
</evidence>
<dbReference type="NCBIfam" id="TIGR01416">
    <property type="entry name" value="Rieske_proteo"/>
    <property type="match status" value="1"/>
</dbReference>
<keyword evidence="9" id="KW-0001">2Fe-2S</keyword>
<dbReference type="RefSeq" id="WP_235017124.1">
    <property type="nucleotide sequence ID" value="NZ_FWZX01000009.1"/>
</dbReference>
<keyword evidence="10" id="KW-0479">Metal-binding</keyword>
<feature type="domain" description="Rieske" evidence="22">
    <location>
        <begin position="90"/>
        <end position="159"/>
    </location>
</feature>
<dbReference type="Gene3D" id="2.102.10.10">
    <property type="entry name" value="Rieske [2Fe-2S] iron-sulphur domain"/>
    <property type="match status" value="1"/>
</dbReference>
<keyword evidence="6" id="KW-0813">Transport</keyword>
<keyword evidence="15" id="KW-0411">Iron-sulfur</keyword>
<dbReference type="InterPro" id="IPR005805">
    <property type="entry name" value="Rieske_Fe-S_prot_C"/>
</dbReference>
<evidence type="ECO:0000256" key="1">
    <source>
        <dbReference type="ARBA" id="ARBA00002444"/>
    </source>
</evidence>
<evidence type="ECO:0000256" key="20">
    <source>
        <dbReference type="ARBA" id="ARBA00034078"/>
    </source>
</evidence>
<dbReference type="InterPro" id="IPR036922">
    <property type="entry name" value="Rieske_2Fe-2S_sf"/>
</dbReference>
<organism evidence="23 24">
    <name type="scientific">Tistlia consotensis USBA 355</name>
    <dbReference type="NCBI Taxonomy" id="560819"/>
    <lineage>
        <taxon>Bacteria</taxon>
        <taxon>Pseudomonadati</taxon>
        <taxon>Pseudomonadota</taxon>
        <taxon>Alphaproteobacteria</taxon>
        <taxon>Rhodospirillales</taxon>
        <taxon>Rhodovibrionaceae</taxon>
        <taxon>Tistlia</taxon>
    </lineage>
</organism>
<keyword evidence="17" id="KW-1015">Disulfide bond</keyword>
<evidence type="ECO:0000256" key="14">
    <source>
        <dbReference type="ARBA" id="ARBA00023004"/>
    </source>
</evidence>
<keyword evidence="14" id="KW-0408">Iron</keyword>
<feature type="transmembrane region" description="Helical" evidence="21">
    <location>
        <begin position="25"/>
        <end position="46"/>
    </location>
</feature>
<gene>
    <name evidence="23" type="ORF">SAMN05428998_109104</name>
</gene>
<evidence type="ECO:0000256" key="5">
    <source>
        <dbReference type="ARBA" id="ARBA00019816"/>
    </source>
</evidence>
<keyword evidence="8 21" id="KW-0812">Transmembrane</keyword>
<protein>
    <recommendedName>
        <fullName evidence="5">Ubiquinol-cytochrome c reductase iron-sulfur subunit</fullName>
        <ecNumber evidence="4">7.1.1.8</ecNumber>
    </recommendedName>
    <alternativeName>
        <fullName evidence="19">Rieske iron-sulfur protein</fullName>
    </alternativeName>
</protein>
<evidence type="ECO:0000256" key="19">
    <source>
        <dbReference type="ARBA" id="ARBA00032409"/>
    </source>
</evidence>
<sequence length="189" mass="20406">MSDKAANVGDMRQAQQPGEHTRRDFLILAAGALGVVGTGVVLWPLIDSMNPAADVRALSTVDVDLGPIEVGQRVLTTWQGKPIFIDHRTSAEIAEARADDHSPALIDPATDAERVQREDWLVVIGICTHLGCVPLGQRTGEPRGPYHGYFCPCHGSLYDTPDAPVVPTSLRQDRARPDTTIAIERPSSP</sequence>
<dbReference type="GO" id="GO:0008121">
    <property type="term" value="F:quinol-cytochrome-c reductase activity"/>
    <property type="evidence" value="ECO:0007669"/>
    <property type="project" value="UniProtKB-EC"/>
</dbReference>
<comment type="function">
    <text evidence="1">Component of the ubiquinol-cytochrome c reductase complex (complex III or cytochrome b-c1 complex), which is a respiratory chain that generates an electrochemical potential coupled to ATP synthesis.</text>
</comment>
<evidence type="ECO:0000256" key="3">
    <source>
        <dbReference type="ARBA" id="ARBA00011649"/>
    </source>
</evidence>
<dbReference type="SUPFAM" id="SSF50022">
    <property type="entry name" value="ISP domain"/>
    <property type="match status" value="1"/>
</dbReference>
<keyword evidence="12" id="KW-0249">Electron transport</keyword>
<evidence type="ECO:0000256" key="11">
    <source>
        <dbReference type="ARBA" id="ARBA00022967"/>
    </source>
</evidence>
<dbReference type="GO" id="GO:0005886">
    <property type="term" value="C:plasma membrane"/>
    <property type="evidence" value="ECO:0007669"/>
    <property type="project" value="UniProtKB-SubCell"/>
</dbReference>
<evidence type="ECO:0000256" key="6">
    <source>
        <dbReference type="ARBA" id="ARBA00022448"/>
    </source>
</evidence>
<evidence type="ECO:0000256" key="18">
    <source>
        <dbReference type="ARBA" id="ARBA00029351"/>
    </source>
</evidence>
<comment type="subunit">
    <text evidence="3">The main subunits of complex b-c1 are: cytochrome b, cytochrome c1 and the Rieske protein.</text>
</comment>
<dbReference type="EMBL" id="FWZX01000009">
    <property type="protein sequence ID" value="SMF27676.1"/>
    <property type="molecule type" value="Genomic_DNA"/>
</dbReference>
<dbReference type="STRING" id="560819.SAMN05428998_109104"/>
<dbReference type="Proteomes" id="UP000192917">
    <property type="component" value="Unassembled WGS sequence"/>
</dbReference>
<dbReference type="InterPro" id="IPR014349">
    <property type="entry name" value="Rieske_Fe-S_prot"/>
</dbReference>
<evidence type="ECO:0000256" key="21">
    <source>
        <dbReference type="SAM" id="Phobius"/>
    </source>
</evidence>
<evidence type="ECO:0000256" key="2">
    <source>
        <dbReference type="ARBA" id="ARBA00004162"/>
    </source>
</evidence>
<dbReference type="PRINTS" id="PR00162">
    <property type="entry name" value="RIESKE"/>
</dbReference>
<proteinExistence type="predicted"/>
<keyword evidence="24" id="KW-1185">Reference proteome</keyword>
<evidence type="ECO:0000256" key="10">
    <source>
        <dbReference type="ARBA" id="ARBA00022723"/>
    </source>
</evidence>
<dbReference type="AlphaFoldDB" id="A0A1Y6BT58"/>
<evidence type="ECO:0000256" key="13">
    <source>
        <dbReference type="ARBA" id="ARBA00022989"/>
    </source>
</evidence>
<keyword evidence="11" id="KW-1278">Translocase</keyword>
<dbReference type="PROSITE" id="PS51296">
    <property type="entry name" value="RIESKE"/>
    <property type="match status" value="1"/>
</dbReference>
<evidence type="ECO:0000256" key="8">
    <source>
        <dbReference type="ARBA" id="ARBA00022692"/>
    </source>
</evidence>
<name>A0A1Y6BT58_9PROT</name>
<evidence type="ECO:0000259" key="22">
    <source>
        <dbReference type="PROSITE" id="PS51296"/>
    </source>
</evidence>
<dbReference type="EC" id="7.1.1.8" evidence="4"/>
<dbReference type="GO" id="GO:0051537">
    <property type="term" value="F:2 iron, 2 sulfur cluster binding"/>
    <property type="evidence" value="ECO:0007669"/>
    <property type="project" value="UniProtKB-KW"/>
</dbReference>
<comment type="cofactor">
    <cofactor evidence="20">
        <name>[2Fe-2S] cluster</name>
        <dbReference type="ChEBI" id="CHEBI:190135"/>
    </cofactor>
</comment>
<evidence type="ECO:0000256" key="12">
    <source>
        <dbReference type="ARBA" id="ARBA00022982"/>
    </source>
</evidence>
<evidence type="ECO:0000256" key="17">
    <source>
        <dbReference type="ARBA" id="ARBA00023157"/>
    </source>
</evidence>
<dbReference type="InterPro" id="IPR019470">
    <property type="entry name" value="Ubiq_cytC_Rdtase_Fe-S_su_TAT"/>
</dbReference>
<evidence type="ECO:0000256" key="4">
    <source>
        <dbReference type="ARBA" id="ARBA00012951"/>
    </source>
</evidence>
<evidence type="ECO:0000313" key="24">
    <source>
        <dbReference type="Proteomes" id="UP000192917"/>
    </source>
</evidence>
<dbReference type="InterPro" id="IPR006317">
    <property type="entry name" value="Ubiquinol_cyt_c_Rdtase_Fe-S-su"/>
</dbReference>
<accession>A0A1Y6BT58</accession>
<evidence type="ECO:0000256" key="15">
    <source>
        <dbReference type="ARBA" id="ARBA00023014"/>
    </source>
</evidence>
<dbReference type="Pfam" id="PF10399">
    <property type="entry name" value="UCR_Fe-S_N"/>
    <property type="match status" value="1"/>
</dbReference>
<comment type="catalytic activity">
    <reaction evidence="18">
        <text>a quinol + 2 Fe(III)-[cytochrome c](out) = a quinone + 2 Fe(II)-[cytochrome c](out) + 2 H(+)(out)</text>
        <dbReference type="Rhea" id="RHEA:11484"/>
        <dbReference type="Rhea" id="RHEA-COMP:10350"/>
        <dbReference type="Rhea" id="RHEA-COMP:14399"/>
        <dbReference type="ChEBI" id="CHEBI:15378"/>
        <dbReference type="ChEBI" id="CHEBI:24646"/>
        <dbReference type="ChEBI" id="CHEBI:29033"/>
        <dbReference type="ChEBI" id="CHEBI:29034"/>
        <dbReference type="ChEBI" id="CHEBI:132124"/>
        <dbReference type="EC" id="7.1.1.8"/>
    </reaction>
</comment>
<dbReference type="InterPro" id="IPR017941">
    <property type="entry name" value="Rieske_2Fe-2S"/>
</dbReference>
<dbReference type="GO" id="GO:0046872">
    <property type="term" value="F:metal ion binding"/>
    <property type="evidence" value="ECO:0007669"/>
    <property type="project" value="UniProtKB-KW"/>
</dbReference>
<keyword evidence="7" id="KW-1003">Cell membrane</keyword>
<dbReference type="Gene3D" id="1.20.5.510">
    <property type="entry name" value="Single helix bin"/>
    <property type="match status" value="1"/>
</dbReference>
<reference evidence="23 24" key="1">
    <citation type="submission" date="2017-04" db="EMBL/GenBank/DDBJ databases">
        <authorList>
            <person name="Afonso C.L."/>
            <person name="Miller P.J."/>
            <person name="Scott M.A."/>
            <person name="Spackman E."/>
            <person name="Goraichik I."/>
            <person name="Dimitrov K.M."/>
            <person name="Suarez D.L."/>
            <person name="Swayne D.E."/>
        </authorList>
    </citation>
    <scope>NUCLEOTIDE SEQUENCE [LARGE SCALE GENOMIC DNA]</scope>
    <source>
        <strain evidence="23 24">USBA 355</strain>
    </source>
</reference>
<keyword evidence="16 21" id="KW-0472">Membrane</keyword>